<name>A0A6N2MB97_SALVM</name>
<evidence type="ECO:0000313" key="1">
    <source>
        <dbReference type="EMBL" id="VFU51194.1"/>
    </source>
</evidence>
<organism evidence="1">
    <name type="scientific">Salix viminalis</name>
    <name type="common">Common osier</name>
    <name type="synonym">Basket willow</name>
    <dbReference type="NCBI Taxonomy" id="40686"/>
    <lineage>
        <taxon>Eukaryota</taxon>
        <taxon>Viridiplantae</taxon>
        <taxon>Streptophyta</taxon>
        <taxon>Embryophyta</taxon>
        <taxon>Tracheophyta</taxon>
        <taxon>Spermatophyta</taxon>
        <taxon>Magnoliopsida</taxon>
        <taxon>eudicotyledons</taxon>
        <taxon>Gunneridae</taxon>
        <taxon>Pentapetalae</taxon>
        <taxon>rosids</taxon>
        <taxon>fabids</taxon>
        <taxon>Malpighiales</taxon>
        <taxon>Salicaceae</taxon>
        <taxon>Saliceae</taxon>
        <taxon>Salix</taxon>
    </lineage>
</organism>
<dbReference type="AlphaFoldDB" id="A0A6N2MB97"/>
<accession>A0A6N2MB97</accession>
<proteinExistence type="predicted"/>
<reference evidence="1" key="1">
    <citation type="submission" date="2019-03" db="EMBL/GenBank/DDBJ databases">
        <authorList>
            <person name="Mank J."/>
            <person name="Almeida P."/>
        </authorList>
    </citation>
    <scope>NUCLEOTIDE SEQUENCE</scope>
    <source>
        <strain evidence="1">78183</strain>
    </source>
</reference>
<gene>
    <name evidence="1" type="ORF">SVIM_LOCUS344932</name>
</gene>
<dbReference type="EMBL" id="CAADRP010001752">
    <property type="protein sequence ID" value="VFU51194.1"/>
    <property type="molecule type" value="Genomic_DNA"/>
</dbReference>
<protein>
    <submittedName>
        <fullName evidence="1">Uncharacterized protein</fullName>
    </submittedName>
</protein>
<sequence>MSALQFQLKPSCPSLPSSLHMKNLQPLNRIPFPSKLFKRTIPTLKSPSKTYSLLSFLTPQQQLQIGPPKQRQQGNTRDPFTLGCEGEKGAEMLRNEGLIWNNKFQ</sequence>